<comment type="caution">
    <text evidence="4">The sequence shown here is derived from an EMBL/GenBank/DDBJ whole genome shotgun (WGS) entry which is preliminary data.</text>
</comment>
<dbReference type="Pfam" id="PF00144">
    <property type="entry name" value="Beta-lactamase"/>
    <property type="match status" value="1"/>
</dbReference>
<name>I9DT37_9ALTE</name>
<dbReference type="SUPFAM" id="SSF56601">
    <property type="entry name" value="beta-lactamase/transpeptidase-like"/>
    <property type="match status" value="1"/>
</dbReference>
<organism evidence="4 5">
    <name type="scientific">Alishewanella agri BL06</name>
    <dbReference type="NCBI Taxonomy" id="1195246"/>
    <lineage>
        <taxon>Bacteria</taxon>
        <taxon>Pseudomonadati</taxon>
        <taxon>Pseudomonadota</taxon>
        <taxon>Gammaproteobacteria</taxon>
        <taxon>Alteromonadales</taxon>
        <taxon>Alteromonadaceae</taxon>
        <taxon>Alishewanella</taxon>
    </lineage>
</organism>
<dbReference type="EMBL" id="AKKU01000012">
    <property type="protein sequence ID" value="EIW89265.1"/>
    <property type="molecule type" value="Genomic_DNA"/>
</dbReference>
<dbReference type="STRING" id="1195246.AGRI_07250"/>
<dbReference type="GO" id="GO:0016787">
    <property type="term" value="F:hydrolase activity"/>
    <property type="evidence" value="ECO:0007669"/>
    <property type="project" value="UniProtKB-KW"/>
</dbReference>
<evidence type="ECO:0000256" key="1">
    <source>
        <dbReference type="ARBA" id="ARBA00022801"/>
    </source>
</evidence>
<accession>I9DT37</accession>
<dbReference type="InterPro" id="IPR050789">
    <property type="entry name" value="Diverse_Enzym_Activities"/>
</dbReference>
<dbReference type="eggNOG" id="COG1680">
    <property type="taxonomic scope" value="Bacteria"/>
</dbReference>
<dbReference type="Gene3D" id="3.40.710.10">
    <property type="entry name" value="DD-peptidase/beta-lactamase superfamily"/>
    <property type="match status" value="1"/>
</dbReference>
<dbReference type="PROSITE" id="PS51257">
    <property type="entry name" value="PROKAR_LIPOPROTEIN"/>
    <property type="match status" value="1"/>
</dbReference>
<reference evidence="4 5" key="1">
    <citation type="journal article" date="2012" name="J. Bacteriol.">
        <title>Genome Sequence of Pectin-Degrading Alishewanella agri, Isolated from Landfill Soil.</title>
        <authorList>
            <person name="Kim J."/>
            <person name="Jung J."/>
            <person name="Sung J.S."/>
            <person name="Chun J."/>
            <person name="Park W."/>
        </authorList>
    </citation>
    <scope>NUCLEOTIDE SEQUENCE [LARGE SCALE GENOMIC DNA]</scope>
    <source>
        <strain evidence="4 5">BL06</strain>
    </source>
</reference>
<sequence length="537" mass="59625">MLGRLLFSGCLLLSLVACSLSQQAPSRTVSAAEQLVLAEQRGQLVLHWPEQRSERVAVNNKRRFLAYAGQGELLIDLQQTQELQLRLNQQLLTLTATAQQQRIDISKLTRNGENRLELVSIKPANAQVQISIPYPTLRSDLTSYATAFSAVDQLIEQEIRQGFPGAVLVVVKDGVIIKHSAYGYAERYQADGTLLSQPRLMQTDTLFDIASNSKMYATNYALMRLVSEGKLDVTKPVQHYLPEYQGDGREQRTVSDLLYHTAGYAPEVHFFRPDNRHGPQFYSLNKADTEQLILTQVPFATERGTAVVYSDVDYMLLGMLIERLSGLSLDQYLRQQFYLPLGLSHTLFNPLQHGFSREQIAATELDGNSRGGRVSFPANRSGVIVGEVHDEKAFYSFQGVAGHAGLFSTAEELAVLMALSLQGGGYGWQQFFTPATLAQFVAPSPYDHRFGLGWRTAVQGDLNWHFGAYASDSAYGHTGWTGTATVIDPEQQLLVVLLTNKKHSPIVAEGDSYRFSGDSFETGRYGSILTLIYQALP</sequence>
<evidence type="ECO:0000259" key="3">
    <source>
        <dbReference type="Pfam" id="PF00144"/>
    </source>
</evidence>
<evidence type="ECO:0000256" key="2">
    <source>
        <dbReference type="SAM" id="SignalP"/>
    </source>
</evidence>
<dbReference type="PATRIC" id="fig|1195246.3.peg.1424"/>
<gene>
    <name evidence="4" type="ORF">AGRI_07250</name>
</gene>
<evidence type="ECO:0000313" key="4">
    <source>
        <dbReference type="EMBL" id="EIW89265.1"/>
    </source>
</evidence>
<keyword evidence="2" id="KW-0732">Signal</keyword>
<protein>
    <recommendedName>
        <fullName evidence="3">Beta-lactamase-related domain-containing protein</fullName>
    </recommendedName>
</protein>
<proteinExistence type="predicted"/>
<dbReference type="NCBIfam" id="NF002968">
    <property type="entry name" value="PRK03642.1"/>
    <property type="match status" value="1"/>
</dbReference>
<dbReference type="Proteomes" id="UP000035062">
    <property type="component" value="Unassembled WGS sequence"/>
</dbReference>
<evidence type="ECO:0000313" key="5">
    <source>
        <dbReference type="Proteomes" id="UP000035062"/>
    </source>
</evidence>
<dbReference type="InterPro" id="IPR012338">
    <property type="entry name" value="Beta-lactam/transpept-like"/>
</dbReference>
<dbReference type="PANTHER" id="PTHR43283">
    <property type="entry name" value="BETA-LACTAMASE-RELATED"/>
    <property type="match status" value="1"/>
</dbReference>
<dbReference type="AlphaFoldDB" id="I9DT37"/>
<dbReference type="RefSeq" id="WP_008984334.1">
    <property type="nucleotide sequence ID" value="NZ_AKKU01000012.1"/>
</dbReference>
<keyword evidence="5" id="KW-1185">Reference proteome</keyword>
<feature type="domain" description="Beta-lactamase-related" evidence="3">
    <location>
        <begin position="151"/>
        <end position="507"/>
    </location>
</feature>
<feature type="signal peptide" evidence="2">
    <location>
        <begin position="1"/>
        <end position="24"/>
    </location>
</feature>
<dbReference type="PANTHER" id="PTHR43283:SF11">
    <property type="entry name" value="BETA-LACTAMASE-RELATED DOMAIN-CONTAINING PROTEIN"/>
    <property type="match status" value="1"/>
</dbReference>
<feature type="chain" id="PRO_5003720331" description="Beta-lactamase-related domain-containing protein" evidence="2">
    <location>
        <begin position="25"/>
        <end position="537"/>
    </location>
</feature>
<dbReference type="InterPro" id="IPR001466">
    <property type="entry name" value="Beta-lactam-related"/>
</dbReference>
<keyword evidence="1" id="KW-0378">Hydrolase</keyword>